<evidence type="ECO:0000313" key="4">
    <source>
        <dbReference type="EMBL" id="GAK50363.1"/>
    </source>
</evidence>
<organism evidence="4">
    <name type="scientific">Candidatus Moduliflexus flocculans</name>
    <dbReference type="NCBI Taxonomy" id="1499966"/>
    <lineage>
        <taxon>Bacteria</taxon>
        <taxon>Candidatus Moduliflexota</taxon>
        <taxon>Candidatus Moduliflexia</taxon>
        <taxon>Candidatus Moduliflexales</taxon>
        <taxon>Candidatus Moduliflexaceae</taxon>
    </lineage>
</organism>
<feature type="compositionally biased region" description="Polar residues" evidence="1">
    <location>
        <begin position="258"/>
        <end position="268"/>
    </location>
</feature>
<dbReference type="InterPro" id="IPR011600">
    <property type="entry name" value="Pept_C14_caspase"/>
</dbReference>
<dbReference type="Gene3D" id="1.25.40.10">
    <property type="entry name" value="Tetratricopeptide repeat domain"/>
    <property type="match status" value="1"/>
</dbReference>
<reference evidence="4" key="1">
    <citation type="journal article" date="2015" name="PeerJ">
        <title>First genomic representation of candidate bacterial phylum KSB3 points to enhanced environmental sensing as a trigger of wastewater bulking.</title>
        <authorList>
            <person name="Sekiguchi Y."/>
            <person name="Ohashi A."/>
            <person name="Parks D.H."/>
            <person name="Yamauchi T."/>
            <person name="Tyson G.W."/>
            <person name="Hugenholtz P."/>
        </authorList>
    </citation>
    <scope>NUCLEOTIDE SEQUENCE [LARGE SCALE GENOMIC DNA]</scope>
</reference>
<dbReference type="Proteomes" id="UP000030700">
    <property type="component" value="Unassembled WGS sequence"/>
</dbReference>
<evidence type="ECO:0000256" key="2">
    <source>
        <dbReference type="SAM" id="SignalP"/>
    </source>
</evidence>
<proteinExistence type="predicted"/>
<protein>
    <submittedName>
        <fullName evidence="4">Polysaccharide deacetylase</fullName>
    </submittedName>
</protein>
<keyword evidence="2" id="KW-0732">Signal</keyword>
<sequence>MRNTKVRLLMSIVVMFCIMASHSAWAAPKWYEYYTEAQQASDKNEWERAIEFYLKAIKEDPVPDKKKSFGMRSITYYPYLGAGMAYLAIGKMEEALTYCQLAQEKKVEPQKPVSECVAIASKYVKAAPQTAPTAPPTPQTIADGSPSLSLTSPPPERTDEKIVDFRGIASSANGIKEINVSVENLGTTTISRFEMTKQQEESFWIGVPLYFGQNNITIEAVDMNAQTTAERFSIIRNRSGEAVAAEATATPAVKRMTPTPSLTVKSTPTPFPPVAGDDATIPTITLTSKIPGKTDAQELEISGVANDAGGMSVVRISSGRADAKGLILSSAESSAKDEQQTQLSFQQSISLEPGANLVKIEAIDVQGNVATREMTIVRTEASGGTTEIAASNISGQRYAVIIGISVYQDERLNLRYTVNDAQGLFDVLTDPMYGAIPKENVQLLLSEQATTANIKKALNGLRRKSTPDDTVIIYYSGHGAQEEDQTYWVTYDADIDDLLSTALNSNDIRDMLDRISSKQLITFLDSCYSAATVKRTHQSRSVPTEVPWEKFTGEGRVMISASNGKELSLELDEYRHGVFTYYLLEGLKGKADLNQDGYVEVEEIWDFVKRQVQDKARAEGNKQTPMLQGELSAGIALTMNAEAFKKKTVETQIQQLEQLFYDGKIDATKFDCAVRMLSDGKSNRALESLLKGDLSPQTFNQTFRCE</sequence>
<dbReference type="GO" id="GO:0004197">
    <property type="term" value="F:cysteine-type endopeptidase activity"/>
    <property type="evidence" value="ECO:0007669"/>
    <property type="project" value="InterPro"/>
</dbReference>
<feature type="domain" description="Peptidase C14 caspase" evidence="3">
    <location>
        <begin position="397"/>
        <end position="629"/>
    </location>
</feature>
<dbReference type="SUPFAM" id="SSF52129">
    <property type="entry name" value="Caspase-like"/>
    <property type="match status" value="1"/>
</dbReference>
<dbReference type="PROSITE" id="PS00018">
    <property type="entry name" value="EF_HAND_1"/>
    <property type="match status" value="1"/>
</dbReference>
<dbReference type="Gene3D" id="2.60.40.10">
    <property type="entry name" value="Immunoglobulins"/>
    <property type="match status" value="2"/>
</dbReference>
<dbReference type="HOGENOM" id="CLU_390657_0_0_0"/>
<dbReference type="STRING" id="1499966.U14_01593"/>
<dbReference type="PANTHER" id="PTHR48104">
    <property type="entry name" value="METACASPASE-4"/>
    <property type="match status" value="1"/>
</dbReference>
<gene>
    <name evidence="4" type="ORF">U14_01593</name>
</gene>
<dbReference type="PANTHER" id="PTHR48104:SF30">
    <property type="entry name" value="METACASPASE-1"/>
    <property type="match status" value="1"/>
</dbReference>
<dbReference type="EMBL" id="DF820456">
    <property type="protein sequence ID" value="GAK50363.1"/>
    <property type="molecule type" value="Genomic_DNA"/>
</dbReference>
<evidence type="ECO:0000259" key="3">
    <source>
        <dbReference type="Pfam" id="PF00656"/>
    </source>
</evidence>
<feature type="chain" id="PRO_5006631439" evidence="2">
    <location>
        <begin position="27"/>
        <end position="706"/>
    </location>
</feature>
<evidence type="ECO:0000313" key="5">
    <source>
        <dbReference type="Proteomes" id="UP000030700"/>
    </source>
</evidence>
<dbReference type="InterPro" id="IPR013783">
    <property type="entry name" value="Ig-like_fold"/>
</dbReference>
<dbReference type="InterPro" id="IPR019734">
    <property type="entry name" value="TPR_rpt"/>
</dbReference>
<keyword evidence="5" id="KW-1185">Reference proteome</keyword>
<dbReference type="AlphaFoldDB" id="A0A0S6VSF8"/>
<dbReference type="InterPro" id="IPR011990">
    <property type="entry name" value="TPR-like_helical_dom_sf"/>
</dbReference>
<name>A0A0S6VSF8_9BACT</name>
<dbReference type="Pfam" id="PF00656">
    <property type="entry name" value="Peptidase_C14"/>
    <property type="match status" value="1"/>
</dbReference>
<dbReference type="GO" id="GO:0006508">
    <property type="term" value="P:proteolysis"/>
    <property type="evidence" value="ECO:0007669"/>
    <property type="project" value="InterPro"/>
</dbReference>
<dbReference type="SMART" id="SM00028">
    <property type="entry name" value="TPR"/>
    <property type="match status" value="2"/>
</dbReference>
<feature type="region of interest" description="Disordered" evidence="1">
    <location>
        <begin position="128"/>
        <end position="157"/>
    </location>
</feature>
<evidence type="ECO:0000256" key="1">
    <source>
        <dbReference type="SAM" id="MobiDB-lite"/>
    </source>
</evidence>
<feature type="region of interest" description="Disordered" evidence="1">
    <location>
        <begin position="258"/>
        <end position="277"/>
    </location>
</feature>
<dbReference type="SUPFAM" id="SSF48452">
    <property type="entry name" value="TPR-like"/>
    <property type="match status" value="1"/>
</dbReference>
<dbReference type="InterPro" id="IPR050452">
    <property type="entry name" value="Metacaspase"/>
</dbReference>
<dbReference type="InterPro" id="IPR018247">
    <property type="entry name" value="EF_Hand_1_Ca_BS"/>
</dbReference>
<dbReference type="InterPro" id="IPR029030">
    <property type="entry name" value="Caspase-like_dom_sf"/>
</dbReference>
<dbReference type="Gene3D" id="3.40.50.1460">
    <property type="match status" value="1"/>
</dbReference>
<dbReference type="GO" id="GO:0005737">
    <property type="term" value="C:cytoplasm"/>
    <property type="evidence" value="ECO:0007669"/>
    <property type="project" value="TreeGrafter"/>
</dbReference>
<feature type="signal peptide" evidence="2">
    <location>
        <begin position="1"/>
        <end position="26"/>
    </location>
</feature>
<accession>A0A0S6VSF8</accession>